<dbReference type="KEGG" id="crz:D1345_07875"/>
<feature type="signal peptide" evidence="1">
    <location>
        <begin position="1"/>
        <end position="20"/>
    </location>
</feature>
<protein>
    <submittedName>
        <fullName evidence="2">DUF1120 domain-containing protein</fullName>
    </submittedName>
</protein>
<keyword evidence="3" id="KW-1185">Reference proteome</keyword>
<dbReference type="Pfam" id="PF06551">
    <property type="entry name" value="DUF1120"/>
    <property type="match status" value="1"/>
</dbReference>
<keyword evidence="1" id="KW-0732">Signal</keyword>
<evidence type="ECO:0000313" key="2">
    <source>
        <dbReference type="EMBL" id="AXT46101.1"/>
    </source>
</evidence>
<accession>A0AAD0RPX4</accession>
<gene>
    <name evidence="2" type="ORF">D1345_07875</name>
</gene>
<name>A0AAD0RPX4_9NEIS</name>
<dbReference type="Proteomes" id="UP000259465">
    <property type="component" value="Chromosome"/>
</dbReference>
<proteinExistence type="predicted"/>
<feature type="chain" id="PRO_5042021439" evidence="1">
    <location>
        <begin position="21"/>
        <end position="238"/>
    </location>
</feature>
<dbReference type="InterPro" id="IPR010546">
    <property type="entry name" value="DUF1120"/>
</dbReference>
<evidence type="ECO:0000313" key="3">
    <source>
        <dbReference type="Proteomes" id="UP000259465"/>
    </source>
</evidence>
<dbReference type="AlphaFoldDB" id="A0AAD0RPX4"/>
<dbReference type="EMBL" id="CP031968">
    <property type="protein sequence ID" value="AXT46101.1"/>
    <property type="molecule type" value="Genomic_DNA"/>
</dbReference>
<sequence length="238" mass="24680">MILVLAAVFAGTAQWAAANSADLLITGRLIPPACTPTLSGGAVIDYGDIPVSNLSASAAHTLEDRDVSLTVTCEEDTALGIRITDARAESKPLLGSEIPQPVKHSQSNLAVATANTQTMGLGNDAAAGKLGVWWMTVDRANLRATNSLSEEVSEPRLLYSDNSGISWGETTTSPLNPHFAGAGVGAFAIKGKGVNTPAVATVHTFPMVVGAALNTKGRLNVKDDTTLDGVGTFTIYYQ</sequence>
<reference evidence="2 3" key="1">
    <citation type="submission" date="2018-08" db="EMBL/GenBank/DDBJ databases">
        <title>Complete genome sequence of JP2-74.</title>
        <authorList>
            <person name="Wu L."/>
        </authorList>
    </citation>
    <scope>NUCLEOTIDE SEQUENCE [LARGE SCALE GENOMIC DNA]</scope>
    <source>
        <strain evidence="2 3">JP2-74</strain>
    </source>
</reference>
<organism evidence="2 3">
    <name type="scientific">Chromobacterium rhizoryzae</name>
    <dbReference type="NCBI Taxonomy" id="1778675"/>
    <lineage>
        <taxon>Bacteria</taxon>
        <taxon>Pseudomonadati</taxon>
        <taxon>Pseudomonadota</taxon>
        <taxon>Betaproteobacteria</taxon>
        <taxon>Neisseriales</taxon>
        <taxon>Chromobacteriaceae</taxon>
        <taxon>Chromobacterium</taxon>
    </lineage>
</organism>
<evidence type="ECO:0000256" key="1">
    <source>
        <dbReference type="SAM" id="SignalP"/>
    </source>
</evidence>